<protein>
    <recommendedName>
        <fullName evidence="3">DUF1080 domain-containing protein</fullName>
    </recommendedName>
</protein>
<organism evidence="1 2">
    <name type="scientific">Polaribacter ponticola</name>
    <dbReference type="NCBI Taxonomy" id="2978475"/>
    <lineage>
        <taxon>Bacteria</taxon>
        <taxon>Pseudomonadati</taxon>
        <taxon>Bacteroidota</taxon>
        <taxon>Flavobacteriia</taxon>
        <taxon>Flavobacteriales</taxon>
        <taxon>Flavobacteriaceae</taxon>
    </lineage>
</organism>
<evidence type="ECO:0000313" key="1">
    <source>
        <dbReference type="EMBL" id="MDD7913838.1"/>
    </source>
</evidence>
<proteinExistence type="predicted"/>
<comment type="caution">
    <text evidence="1">The sequence shown here is derived from an EMBL/GenBank/DDBJ whole genome shotgun (WGS) entry which is preliminary data.</text>
</comment>
<gene>
    <name evidence="1" type="ORF">N5A56_005120</name>
</gene>
<accession>A0ABT5S6W5</accession>
<dbReference type="Proteomes" id="UP001151478">
    <property type="component" value="Unassembled WGS sequence"/>
</dbReference>
<dbReference type="EMBL" id="JAOSLC020000003">
    <property type="protein sequence ID" value="MDD7913838.1"/>
    <property type="molecule type" value="Genomic_DNA"/>
</dbReference>
<dbReference type="Gene3D" id="2.60.120.560">
    <property type="entry name" value="Exo-inulinase, domain 1"/>
    <property type="match status" value="1"/>
</dbReference>
<keyword evidence="2" id="KW-1185">Reference proteome</keyword>
<reference evidence="1" key="1">
    <citation type="submission" date="2023-02" db="EMBL/GenBank/DDBJ databases">
        <title>Polaribacter ponticola sp. nov., isolated from seawater.</title>
        <authorList>
            <person name="Baek J.H."/>
            <person name="Kim J.M."/>
            <person name="Choi D.G."/>
            <person name="Jeon C.O."/>
        </authorList>
    </citation>
    <scope>NUCLEOTIDE SEQUENCE</scope>
    <source>
        <strain evidence="1">MSW5</strain>
    </source>
</reference>
<sequence>MIKNFENGKSKTIKEWTVSEHIKKGNSYNYLEVKHINNTFEYYINNKLVYTNYAAKMYGDRLGFIVYNRQKISVGYLSVNYINKKVKSKISLEKDIVFLDEFNNNSNNWNELNNESVNFYFSDGNYYLDHKKDETGYLAYINKNFDSSKDFEIETKFKHVSGDTNSPYGLLWGKKDENYLQILLTATGYYKVKRVINNKNEEIIKWVKSSAINIGSGKSNILKVKKEGEYYKLFINSTYLTKIDFEAFFGSEIGYGIYYKQKIAIDYLKINQDKTNIIKPTKKDKTLTVPLYDSFNSNTNNWNLDNASDYSVAINNGKLNLKRKKVEVVLSVEQLILILIKIL</sequence>
<evidence type="ECO:0000313" key="2">
    <source>
        <dbReference type="Proteomes" id="UP001151478"/>
    </source>
</evidence>
<name>A0ABT5S6W5_9FLAO</name>
<dbReference type="RefSeq" id="WP_274270250.1">
    <property type="nucleotide sequence ID" value="NZ_JAOSLC020000003.1"/>
</dbReference>
<evidence type="ECO:0008006" key="3">
    <source>
        <dbReference type="Google" id="ProtNLM"/>
    </source>
</evidence>